<feature type="domain" description="HTH tetR-type" evidence="5">
    <location>
        <begin position="14"/>
        <end position="74"/>
    </location>
</feature>
<protein>
    <submittedName>
        <fullName evidence="6">TetR family transcriptional regulator</fullName>
    </submittedName>
</protein>
<keyword evidence="3" id="KW-0804">Transcription</keyword>
<evidence type="ECO:0000313" key="6">
    <source>
        <dbReference type="EMBL" id="BCI56079.1"/>
    </source>
</evidence>
<dbReference type="PROSITE" id="PS50977">
    <property type="entry name" value="HTH_TETR_2"/>
    <property type="match status" value="1"/>
</dbReference>
<dbReference type="Proteomes" id="UP000515734">
    <property type="component" value="Chromosome"/>
</dbReference>
<evidence type="ECO:0000259" key="5">
    <source>
        <dbReference type="PROSITE" id="PS50977"/>
    </source>
</evidence>
<sequence>MSPGAVPSYPERMTSSRDRILDAFEEVLAVEGERYATVEAVAARAGVSKGGLLYHFPAKDQLAAALCDRLVALAAEDAESMRTAPEGPARYYVRSSHYAGTPLDRALMAVSRLQQAGDARAREVIESVSGQWLSILRDALGSLDAARAVKLIGDGLYYHALHSALGGHPATTEADEGLLEVVDRITGATAVAERSP</sequence>
<accession>A0A6S6PCK2</accession>
<dbReference type="Gene3D" id="1.10.357.10">
    <property type="entry name" value="Tetracycline Repressor, domain 2"/>
    <property type="match status" value="1"/>
</dbReference>
<dbReference type="InterPro" id="IPR050109">
    <property type="entry name" value="HTH-type_TetR-like_transc_reg"/>
</dbReference>
<proteinExistence type="predicted"/>
<evidence type="ECO:0000313" key="7">
    <source>
        <dbReference type="Proteomes" id="UP000515734"/>
    </source>
</evidence>
<dbReference type="SUPFAM" id="SSF46689">
    <property type="entry name" value="Homeodomain-like"/>
    <property type="match status" value="1"/>
</dbReference>
<evidence type="ECO:0000256" key="3">
    <source>
        <dbReference type="ARBA" id="ARBA00023163"/>
    </source>
</evidence>
<dbReference type="GO" id="GO:0003700">
    <property type="term" value="F:DNA-binding transcription factor activity"/>
    <property type="evidence" value="ECO:0007669"/>
    <property type="project" value="TreeGrafter"/>
</dbReference>
<name>A0A6S6PCK2_9MYCO</name>
<evidence type="ECO:0000256" key="2">
    <source>
        <dbReference type="ARBA" id="ARBA00023125"/>
    </source>
</evidence>
<dbReference type="PRINTS" id="PR00455">
    <property type="entry name" value="HTHTETR"/>
</dbReference>
<dbReference type="InterPro" id="IPR001647">
    <property type="entry name" value="HTH_TetR"/>
</dbReference>
<reference evidence="6 7" key="1">
    <citation type="submission" date="2020-07" db="EMBL/GenBank/DDBJ databases">
        <title>Complete genome sequence of Mycolicibacterium litorale like strain isolated from cardiac implantable electronic device infection.</title>
        <authorList>
            <person name="Fukano H."/>
            <person name="Miyama H."/>
            <person name="Hoshino Y."/>
        </authorList>
    </citation>
    <scope>NUCLEOTIDE SEQUENCE [LARGE SCALE GENOMIC DNA]</scope>
    <source>
        <strain evidence="6 7">NIIDNTM18</strain>
    </source>
</reference>
<dbReference type="AlphaFoldDB" id="A0A6S6PCK2"/>
<organism evidence="6 7">
    <name type="scientific">Mycolicibacterium litorale</name>
    <dbReference type="NCBI Taxonomy" id="758802"/>
    <lineage>
        <taxon>Bacteria</taxon>
        <taxon>Bacillati</taxon>
        <taxon>Actinomycetota</taxon>
        <taxon>Actinomycetes</taxon>
        <taxon>Mycobacteriales</taxon>
        <taxon>Mycobacteriaceae</taxon>
        <taxon>Mycolicibacterium</taxon>
    </lineage>
</organism>
<gene>
    <name evidence="6" type="ORF">NIIDNTM18_53570</name>
</gene>
<evidence type="ECO:0000256" key="4">
    <source>
        <dbReference type="PROSITE-ProRule" id="PRU00335"/>
    </source>
</evidence>
<keyword evidence="2 4" id="KW-0238">DNA-binding</keyword>
<dbReference type="PANTHER" id="PTHR30055:SF234">
    <property type="entry name" value="HTH-TYPE TRANSCRIPTIONAL REGULATOR BETI"/>
    <property type="match status" value="1"/>
</dbReference>
<keyword evidence="1" id="KW-0805">Transcription regulation</keyword>
<dbReference type="EMBL" id="AP023287">
    <property type="protein sequence ID" value="BCI56079.1"/>
    <property type="molecule type" value="Genomic_DNA"/>
</dbReference>
<feature type="DNA-binding region" description="H-T-H motif" evidence="4">
    <location>
        <begin position="37"/>
        <end position="56"/>
    </location>
</feature>
<evidence type="ECO:0000256" key="1">
    <source>
        <dbReference type="ARBA" id="ARBA00023015"/>
    </source>
</evidence>
<dbReference type="InterPro" id="IPR009057">
    <property type="entry name" value="Homeodomain-like_sf"/>
</dbReference>
<dbReference type="Pfam" id="PF00440">
    <property type="entry name" value="TetR_N"/>
    <property type="match status" value="1"/>
</dbReference>
<dbReference type="GO" id="GO:0000976">
    <property type="term" value="F:transcription cis-regulatory region binding"/>
    <property type="evidence" value="ECO:0007669"/>
    <property type="project" value="TreeGrafter"/>
</dbReference>
<dbReference type="PANTHER" id="PTHR30055">
    <property type="entry name" value="HTH-TYPE TRANSCRIPTIONAL REGULATOR RUTR"/>
    <property type="match status" value="1"/>
</dbReference>